<evidence type="ECO:0000259" key="2">
    <source>
        <dbReference type="PROSITE" id="PS50975"/>
    </source>
</evidence>
<dbReference type="OrthoDB" id="5420347at2"/>
<proteinExistence type="predicted"/>
<evidence type="ECO:0000256" key="1">
    <source>
        <dbReference type="PROSITE-ProRule" id="PRU00409"/>
    </source>
</evidence>
<dbReference type="Proteomes" id="UP000243605">
    <property type="component" value="Unassembled WGS sequence"/>
</dbReference>
<reference evidence="3 4" key="1">
    <citation type="submission" date="2016-10" db="EMBL/GenBank/DDBJ databases">
        <authorList>
            <person name="Varghese N."/>
            <person name="Submissions S."/>
        </authorList>
    </citation>
    <scope>NUCLEOTIDE SEQUENCE [LARGE SCALE GENOMIC DNA]</scope>
    <source>
        <strain evidence="3 4">IBRC-M10081</strain>
    </source>
</reference>
<dbReference type="GO" id="GO:0046872">
    <property type="term" value="F:metal ion binding"/>
    <property type="evidence" value="ECO:0007669"/>
    <property type="project" value="InterPro"/>
</dbReference>
<dbReference type="InterPro" id="IPR011761">
    <property type="entry name" value="ATP-grasp"/>
</dbReference>
<keyword evidence="3" id="KW-0436">Ligase</keyword>
<dbReference type="PROSITE" id="PS50975">
    <property type="entry name" value="ATP_GRASP"/>
    <property type="match status" value="1"/>
</dbReference>
<dbReference type="GO" id="GO:0005524">
    <property type="term" value="F:ATP binding"/>
    <property type="evidence" value="ECO:0007669"/>
    <property type="project" value="UniProtKB-UniRule"/>
</dbReference>
<dbReference type="AlphaFoldDB" id="A0A662Z7I4"/>
<keyword evidence="1" id="KW-0547">Nucleotide-binding</keyword>
<sequence length="402" mass="46381">MNQNNRKFVPVTIGANLGAYSLARAFHEQYGVNTELLCGVVIFPVKDSKLFNITVDRNLHYEPRESLKKYIEAIENKYPGYEKIIVPSEDFSVNYVLSNIDLFGDDWHIPFSGKELVDEVANKQDFYNICETVGLKYPKTWTFGADDEFPADAKGKLVIKHLESRHFEAAVKSGIKKIYVNDNEVQAEAALKQIREDGFLERLVLQEYIESDDTDIAVVTSYRSPVDKEVKLVSFGRVLVEDRSEMKGGNHLTILTEEVPVEVKEGITRLLEKKDYVGFANFDIIYDNSRGEWNFLELNPRLGYSNYQLTAQGYNVAKILVDDLLYQLDMSDFNESHIVYTVIDNGLNNKYITDDYKDTFNNLKQSHNVYSPYDYKGDSSLKRKLEMLKYHRRARMEIVEGR</sequence>
<gene>
    <name evidence="3" type="ORF">SAMN05192557_2051</name>
</gene>
<organism evidence="3 4">
    <name type="scientific">Aliicoccus persicus</name>
    <dbReference type="NCBI Taxonomy" id="930138"/>
    <lineage>
        <taxon>Bacteria</taxon>
        <taxon>Bacillati</taxon>
        <taxon>Bacillota</taxon>
        <taxon>Bacilli</taxon>
        <taxon>Bacillales</taxon>
        <taxon>Staphylococcaceae</taxon>
        <taxon>Aliicoccus</taxon>
    </lineage>
</organism>
<evidence type="ECO:0000313" key="4">
    <source>
        <dbReference type="Proteomes" id="UP000243605"/>
    </source>
</evidence>
<keyword evidence="4" id="KW-1185">Reference proteome</keyword>
<dbReference type="SUPFAM" id="SSF56059">
    <property type="entry name" value="Glutathione synthetase ATP-binding domain-like"/>
    <property type="match status" value="1"/>
</dbReference>
<feature type="domain" description="ATP-grasp" evidence="2">
    <location>
        <begin position="127"/>
        <end position="325"/>
    </location>
</feature>
<accession>A0A662Z7I4</accession>
<dbReference type="EMBL" id="FOIT01000008">
    <property type="protein sequence ID" value="SEW18947.1"/>
    <property type="molecule type" value="Genomic_DNA"/>
</dbReference>
<evidence type="ECO:0000313" key="3">
    <source>
        <dbReference type="EMBL" id="SEW18947.1"/>
    </source>
</evidence>
<dbReference type="RefSeq" id="WP_091476660.1">
    <property type="nucleotide sequence ID" value="NZ_FOIT01000008.1"/>
</dbReference>
<protein>
    <submittedName>
        <fullName evidence="3">D-aspartate ligase</fullName>
    </submittedName>
</protein>
<dbReference type="GO" id="GO:0016874">
    <property type="term" value="F:ligase activity"/>
    <property type="evidence" value="ECO:0007669"/>
    <property type="project" value="UniProtKB-KW"/>
</dbReference>
<dbReference type="Gene3D" id="3.30.470.20">
    <property type="entry name" value="ATP-grasp fold, B domain"/>
    <property type="match status" value="1"/>
</dbReference>
<name>A0A662Z7I4_9STAP</name>
<keyword evidence="1" id="KW-0067">ATP-binding</keyword>